<evidence type="ECO:0000259" key="11">
    <source>
        <dbReference type="PROSITE" id="PS51194"/>
    </source>
</evidence>
<dbReference type="SMART" id="SM00490">
    <property type="entry name" value="HELICc"/>
    <property type="match status" value="1"/>
</dbReference>
<dbReference type="InterPro" id="IPR001650">
    <property type="entry name" value="Helicase_C-like"/>
</dbReference>
<comment type="caution">
    <text evidence="13">The sequence shown here is derived from an EMBL/GenBank/DDBJ whole genome shotgun (WGS) entry which is preliminary data.</text>
</comment>
<dbReference type="PROSITE" id="PS51195">
    <property type="entry name" value="Q_MOTIF"/>
    <property type="match status" value="1"/>
</dbReference>
<evidence type="ECO:0000256" key="6">
    <source>
        <dbReference type="PROSITE-ProRule" id="PRU00552"/>
    </source>
</evidence>
<keyword evidence="14" id="KW-1185">Reference proteome</keyword>
<comment type="function">
    <text evidence="8">RNA helicase.</text>
</comment>
<dbReference type="InterPro" id="IPR027417">
    <property type="entry name" value="P-loop_NTPase"/>
</dbReference>
<evidence type="ECO:0000313" key="13">
    <source>
        <dbReference type="EMBL" id="KAJ0962426.1"/>
    </source>
</evidence>
<dbReference type="EC" id="3.6.4.13" evidence="8"/>
<dbReference type="CDD" id="cd18787">
    <property type="entry name" value="SF2_C_DEAD"/>
    <property type="match status" value="1"/>
</dbReference>
<name>A0A9D5BXL4_9LILI</name>
<dbReference type="GO" id="GO:0003724">
    <property type="term" value="F:RNA helicase activity"/>
    <property type="evidence" value="ECO:0007669"/>
    <property type="project" value="UniProtKB-EC"/>
</dbReference>
<dbReference type="PROSITE" id="PS51192">
    <property type="entry name" value="HELICASE_ATP_BIND_1"/>
    <property type="match status" value="1"/>
</dbReference>
<dbReference type="AlphaFoldDB" id="A0A9D5BXL4"/>
<keyword evidence="2 7" id="KW-0378">Hydrolase</keyword>
<proteinExistence type="inferred from homology"/>
<evidence type="ECO:0000256" key="1">
    <source>
        <dbReference type="ARBA" id="ARBA00022741"/>
    </source>
</evidence>
<dbReference type="GO" id="GO:0016787">
    <property type="term" value="F:hydrolase activity"/>
    <property type="evidence" value="ECO:0007669"/>
    <property type="project" value="UniProtKB-KW"/>
</dbReference>
<feature type="compositionally biased region" description="Basic residues" evidence="9">
    <location>
        <begin position="575"/>
        <end position="599"/>
    </location>
</feature>
<dbReference type="InterPro" id="IPR014014">
    <property type="entry name" value="RNA_helicase_DEAD_Q_motif"/>
</dbReference>
<dbReference type="Gene3D" id="3.40.50.300">
    <property type="entry name" value="P-loop containing nucleotide triphosphate hydrolases"/>
    <property type="match status" value="2"/>
</dbReference>
<dbReference type="InterPro" id="IPR014001">
    <property type="entry name" value="Helicase_ATP-bd"/>
</dbReference>
<reference evidence="13" key="1">
    <citation type="submission" date="2021-03" db="EMBL/GenBank/DDBJ databases">
        <authorList>
            <person name="Li Z."/>
            <person name="Yang C."/>
        </authorList>
    </citation>
    <scope>NUCLEOTIDE SEQUENCE</scope>
    <source>
        <strain evidence="13">Dzin_1.0</strain>
        <tissue evidence="13">Leaf</tissue>
    </source>
</reference>
<feature type="region of interest" description="Disordered" evidence="9">
    <location>
        <begin position="568"/>
        <end position="599"/>
    </location>
</feature>
<dbReference type="Pfam" id="PF13959">
    <property type="entry name" value="CTE_SPB4"/>
    <property type="match status" value="1"/>
</dbReference>
<comment type="similarity">
    <text evidence="7">Belongs to the DEAD box helicase family.</text>
</comment>
<dbReference type="PROSITE" id="PS51194">
    <property type="entry name" value="HELICASE_CTER"/>
    <property type="match status" value="1"/>
</dbReference>
<dbReference type="InterPro" id="IPR025313">
    <property type="entry name" value="SPB4-like_CTE"/>
</dbReference>
<keyword evidence="4 7" id="KW-0067">ATP-binding</keyword>
<dbReference type="GO" id="GO:0003723">
    <property type="term" value="F:RNA binding"/>
    <property type="evidence" value="ECO:0007669"/>
    <property type="project" value="UniProtKB-UniRule"/>
</dbReference>
<evidence type="ECO:0000256" key="2">
    <source>
        <dbReference type="ARBA" id="ARBA00022801"/>
    </source>
</evidence>
<evidence type="ECO:0000259" key="10">
    <source>
        <dbReference type="PROSITE" id="PS51192"/>
    </source>
</evidence>
<evidence type="ECO:0000256" key="9">
    <source>
        <dbReference type="SAM" id="MobiDB-lite"/>
    </source>
</evidence>
<dbReference type="Pfam" id="PF00270">
    <property type="entry name" value="DEAD"/>
    <property type="match status" value="1"/>
</dbReference>
<evidence type="ECO:0000313" key="14">
    <source>
        <dbReference type="Proteomes" id="UP001085076"/>
    </source>
</evidence>
<dbReference type="OrthoDB" id="422663at2759"/>
<dbReference type="GO" id="GO:0005524">
    <property type="term" value="F:ATP binding"/>
    <property type="evidence" value="ECO:0007669"/>
    <property type="project" value="UniProtKB-UniRule"/>
</dbReference>
<comment type="domain">
    <text evidence="8">The Q motif is unique to and characteristic of the DEAD box family of RNA helicases and controls ATP binding and hydrolysis.</text>
</comment>
<dbReference type="Pfam" id="PF00271">
    <property type="entry name" value="Helicase_C"/>
    <property type="match status" value="1"/>
</dbReference>
<dbReference type="SMART" id="SM01178">
    <property type="entry name" value="DUF4217"/>
    <property type="match status" value="1"/>
</dbReference>
<organism evidence="13 14">
    <name type="scientific">Dioscorea zingiberensis</name>
    <dbReference type="NCBI Taxonomy" id="325984"/>
    <lineage>
        <taxon>Eukaryota</taxon>
        <taxon>Viridiplantae</taxon>
        <taxon>Streptophyta</taxon>
        <taxon>Embryophyta</taxon>
        <taxon>Tracheophyta</taxon>
        <taxon>Spermatophyta</taxon>
        <taxon>Magnoliopsida</taxon>
        <taxon>Liliopsida</taxon>
        <taxon>Dioscoreales</taxon>
        <taxon>Dioscoreaceae</taxon>
        <taxon>Dioscorea</taxon>
    </lineage>
</organism>
<dbReference type="CDD" id="cd17949">
    <property type="entry name" value="DEADc_DDX31"/>
    <property type="match status" value="1"/>
</dbReference>
<dbReference type="PROSITE" id="PS00039">
    <property type="entry name" value="DEAD_ATP_HELICASE"/>
    <property type="match status" value="1"/>
</dbReference>
<sequence length="599" mass="67691">MKSKTEEKDGDRSKDVKSGIFASCSFSDLGLHANLCQHLQERMGFEVPTQIQAQAIPVVISGRHVLVNAATGTGKTIVYLAPIVHLLQMYEPRIERSDGTFALVLVPTRELCMQVYEILQKLVHRFHWIVPGYIMGGENRSKEKARLRKGISILIATPGRLLDHLKNTSSFVHEKLRWIVFDEADRILELGFGKAIEEILDILGSRQNSSGTRENTATKTFNAKRQNLLLSATLNEKVNQLANISLDNPIMVGLDKKSNSQPPKSSVKKIAFSESDEEVSEHADTLGNVAIESYNFPTQLIQQCVKVSCGLRLVALLSILRSLLERLSSQKIVVFLSTCDAVDFHYSLISDFRWSANLQAPEDRKRKFVDCKVFRLHGNMQHEDRKTSFQGFNSEKSALLLCTDVAARGLDIPKVRCIIQYDSPGEASEYVHRVGRTARLGEKGEALLFLQPVEVDYMHDLQKHGVSLKEYPLQKVLDSFPLLGQKHNNKKFIALEMHPWVLSLQKSVENFISSEPKLKKLAKDAFCSWVRAYTAHRGDLKKIFMVKKLHLGHVAKSFGLKDQPSLVGRSFKTQEKKRKRDMRQHKPSKKKARLSVKGT</sequence>
<evidence type="ECO:0000256" key="5">
    <source>
        <dbReference type="ARBA" id="ARBA00022884"/>
    </source>
</evidence>
<feature type="domain" description="DEAD-box RNA helicase Q" evidence="12">
    <location>
        <begin position="24"/>
        <end position="53"/>
    </location>
</feature>
<feature type="domain" description="Helicase C-terminal" evidence="11">
    <location>
        <begin position="319"/>
        <end position="488"/>
    </location>
</feature>
<dbReference type="InterPro" id="IPR011545">
    <property type="entry name" value="DEAD/DEAH_box_helicase_dom"/>
</dbReference>
<comment type="catalytic activity">
    <reaction evidence="8">
        <text>ATP + H2O = ADP + phosphate + H(+)</text>
        <dbReference type="Rhea" id="RHEA:13065"/>
        <dbReference type="ChEBI" id="CHEBI:15377"/>
        <dbReference type="ChEBI" id="CHEBI:15378"/>
        <dbReference type="ChEBI" id="CHEBI:30616"/>
        <dbReference type="ChEBI" id="CHEBI:43474"/>
        <dbReference type="ChEBI" id="CHEBI:456216"/>
        <dbReference type="EC" id="3.6.4.13"/>
    </reaction>
</comment>
<feature type="domain" description="Helicase ATP-binding" evidence="10">
    <location>
        <begin position="56"/>
        <end position="252"/>
    </location>
</feature>
<keyword evidence="5 8" id="KW-0694">RNA-binding</keyword>
<dbReference type="PANTHER" id="PTHR24031">
    <property type="entry name" value="RNA HELICASE"/>
    <property type="match status" value="1"/>
</dbReference>
<keyword evidence="1 7" id="KW-0547">Nucleotide-binding</keyword>
<feature type="short sequence motif" description="Q motif" evidence="6">
    <location>
        <begin position="24"/>
        <end position="53"/>
    </location>
</feature>
<protein>
    <recommendedName>
        <fullName evidence="8">ATP-dependent RNA helicase</fullName>
        <ecNumber evidence="8">3.6.4.13</ecNumber>
    </recommendedName>
</protein>
<dbReference type="InterPro" id="IPR000629">
    <property type="entry name" value="RNA-helicase_DEAD-box_CS"/>
</dbReference>
<dbReference type="Proteomes" id="UP001085076">
    <property type="component" value="Miscellaneous, Linkage group lg10"/>
</dbReference>
<gene>
    <name evidence="13" type="ORF">J5N97_030254</name>
</gene>
<keyword evidence="3 7" id="KW-0347">Helicase</keyword>
<evidence type="ECO:0000256" key="7">
    <source>
        <dbReference type="RuleBase" id="RU000492"/>
    </source>
</evidence>
<dbReference type="SUPFAM" id="SSF52540">
    <property type="entry name" value="P-loop containing nucleoside triphosphate hydrolases"/>
    <property type="match status" value="2"/>
</dbReference>
<evidence type="ECO:0000259" key="12">
    <source>
        <dbReference type="PROSITE" id="PS51195"/>
    </source>
</evidence>
<evidence type="ECO:0000256" key="3">
    <source>
        <dbReference type="ARBA" id="ARBA00022806"/>
    </source>
</evidence>
<accession>A0A9D5BXL4</accession>
<evidence type="ECO:0000256" key="4">
    <source>
        <dbReference type="ARBA" id="ARBA00022840"/>
    </source>
</evidence>
<dbReference type="EMBL" id="JAGGNH010000010">
    <property type="protein sequence ID" value="KAJ0962426.1"/>
    <property type="molecule type" value="Genomic_DNA"/>
</dbReference>
<dbReference type="SMART" id="SM00487">
    <property type="entry name" value="DEXDc"/>
    <property type="match status" value="1"/>
</dbReference>
<evidence type="ECO:0000256" key="8">
    <source>
        <dbReference type="RuleBase" id="RU365068"/>
    </source>
</evidence>
<reference evidence="13" key="2">
    <citation type="journal article" date="2022" name="Hortic Res">
        <title>The genome of Dioscorea zingiberensis sheds light on the biosynthesis, origin and evolution of the medicinally important diosgenin saponins.</title>
        <authorList>
            <person name="Li Y."/>
            <person name="Tan C."/>
            <person name="Li Z."/>
            <person name="Guo J."/>
            <person name="Li S."/>
            <person name="Chen X."/>
            <person name="Wang C."/>
            <person name="Dai X."/>
            <person name="Yang H."/>
            <person name="Song W."/>
            <person name="Hou L."/>
            <person name="Xu J."/>
            <person name="Tong Z."/>
            <person name="Xu A."/>
            <person name="Yuan X."/>
            <person name="Wang W."/>
            <person name="Yang Q."/>
            <person name="Chen L."/>
            <person name="Sun Z."/>
            <person name="Wang K."/>
            <person name="Pan B."/>
            <person name="Chen J."/>
            <person name="Bao Y."/>
            <person name="Liu F."/>
            <person name="Qi X."/>
            <person name="Gang D.R."/>
            <person name="Wen J."/>
            <person name="Li J."/>
        </authorList>
    </citation>
    <scope>NUCLEOTIDE SEQUENCE</scope>
    <source>
        <strain evidence="13">Dzin_1.0</strain>
    </source>
</reference>